<reference evidence="3" key="2">
    <citation type="submission" date="2014-03" db="EMBL/GenBank/DDBJ databases">
        <title>Candidatus Competibacter-lineage genomes retrieved from metagenomes reveal functional metabolic diversity.</title>
        <authorList>
            <person name="McIlroy S.J."/>
            <person name="Albertsen M."/>
            <person name="Andresen E.K."/>
            <person name="Saunders A.M."/>
            <person name="Kristiansen R."/>
            <person name="Stokholm-Bjerregaard M."/>
            <person name="Nielsen K.L."/>
            <person name="Nielsen P.H."/>
        </authorList>
    </citation>
    <scope>NUCLEOTIDE SEQUENCE</scope>
    <source>
        <strain evidence="3">Run_A_D11</strain>
    </source>
</reference>
<reference evidence="3" key="1">
    <citation type="submission" date="2013-07" db="EMBL/GenBank/DDBJ databases">
        <authorList>
            <person name="McIlroy S."/>
        </authorList>
    </citation>
    <scope>NUCLEOTIDE SEQUENCE [LARGE SCALE GENOMIC DNA]</scope>
    <source>
        <strain evidence="3">Run_A_D11</strain>
    </source>
</reference>
<dbReference type="SUPFAM" id="SSF54637">
    <property type="entry name" value="Thioesterase/thiol ester dehydrase-isomerase"/>
    <property type="match status" value="1"/>
</dbReference>
<dbReference type="InterPro" id="IPR029069">
    <property type="entry name" value="HotDog_dom_sf"/>
</dbReference>
<dbReference type="NCBIfam" id="TIGR00369">
    <property type="entry name" value="unchar_dom_1"/>
    <property type="match status" value="1"/>
</dbReference>
<dbReference type="InterPro" id="IPR006683">
    <property type="entry name" value="Thioestr_dom"/>
</dbReference>
<dbReference type="InterPro" id="IPR003736">
    <property type="entry name" value="PAAI_dom"/>
</dbReference>
<gene>
    <name evidence="3" type="ORF">BN873_p10046</name>
</gene>
<feature type="domain" description="Thioesterase" evidence="2">
    <location>
        <begin position="45"/>
        <end position="116"/>
    </location>
</feature>
<dbReference type="GO" id="GO:0016289">
    <property type="term" value="F:acyl-CoA hydrolase activity"/>
    <property type="evidence" value="ECO:0007669"/>
    <property type="project" value="UniProtKB-ARBA"/>
</dbReference>
<dbReference type="Proteomes" id="UP000035760">
    <property type="component" value="Unassembled WGS sequence"/>
</dbReference>
<keyword evidence="1" id="KW-0378">Hydrolase</keyword>
<sequence length="142" mass="15355">MISADLAVHLRQDAYAHWLGATIEAIESGYSRVSLVVTEDMLNFHGTTHGGIIFGLGDIAFAAASHSHGTTAVALNVRINFLRATQVGDHWVAEAREVHLGGATALYEITVTEKNRDPLIAKSQAMVYRKRESILASESTVP</sequence>
<dbReference type="CDD" id="cd03443">
    <property type="entry name" value="PaaI_thioesterase"/>
    <property type="match status" value="1"/>
</dbReference>
<proteinExistence type="predicted"/>
<dbReference type="PANTHER" id="PTHR42856">
    <property type="entry name" value="ACYL-COENZYME A THIOESTERASE PAAI"/>
    <property type="match status" value="1"/>
</dbReference>
<dbReference type="Pfam" id="PF03061">
    <property type="entry name" value="4HBT"/>
    <property type="match status" value="1"/>
</dbReference>
<dbReference type="OrthoDB" id="32575at2"/>
<protein>
    <submittedName>
        <fullName evidence="3">Thioesterase superfamily protein</fullName>
    </submittedName>
</protein>
<name>W6MA68_9GAMM</name>
<dbReference type="InterPro" id="IPR052723">
    <property type="entry name" value="Acyl-CoA_thioesterase_PaaI"/>
</dbReference>
<evidence type="ECO:0000313" key="4">
    <source>
        <dbReference type="Proteomes" id="UP000035760"/>
    </source>
</evidence>
<evidence type="ECO:0000256" key="1">
    <source>
        <dbReference type="ARBA" id="ARBA00022801"/>
    </source>
</evidence>
<dbReference type="AlphaFoldDB" id="W6MA68"/>
<dbReference type="EMBL" id="CBTJ020000113">
    <property type="protein sequence ID" value="CDI04602.1"/>
    <property type="molecule type" value="Genomic_DNA"/>
</dbReference>
<organism evidence="3 4">
    <name type="scientific">Candidatus Competibacter denitrificans Run_A_D11</name>
    <dbReference type="NCBI Taxonomy" id="1400863"/>
    <lineage>
        <taxon>Bacteria</taxon>
        <taxon>Pseudomonadati</taxon>
        <taxon>Pseudomonadota</taxon>
        <taxon>Gammaproteobacteria</taxon>
        <taxon>Candidatus Competibacteraceae</taxon>
        <taxon>Candidatus Competibacter</taxon>
    </lineage>
</organism>
<accession>W6MA68</accession>
<comment type="caution">
    <text evidence="3">The sequence shown here is derived from an EMBL/GenBank/DDBJ whole genome shotgun (WGS) entry which is preliminary data.</text>
</comment>
<evidence type="ECO:0000259" key="2">
    <source>
        <dbReference type="Pfam" id="PF03061"/>
    </source>
</evidence>
<dbReference type="PANTHER" id="PTHR42856:SF1">
    <property type="entry name" value="ACYL-COENZYME A THIOESTERASE PAAI"/>
    <property type="match status" value="1"/>
</dbReference>
<dbReference type="Gene3D" id="3.10.129.10">
    <property type="entry name" value="Hotdog Thioesterase"/>
    <property type="match status" value="1"/>
</dbReference>
<evidence type="ECO:0000313" key="3">
    <source>
        <dbReference type="EMBL" id="CDI04602.1"/>
    </source>
</evidence>
<dbReference type="RefSeq" id="WP_048676916.1">
    <property type="nucleotide sequence ID" value="NZ_CBTJ020000113.1"/>
</dbReference>
<keyword evidence="4" id="KW-1185">Reference proteome</keyword>